<keyword evidence="3 8" id="KW-0819">tRNA processing</keyword>
<comment type="caution">
    <text evidence="10">The sequence shown here is derived from an EMBL/GenBank/DDBJ whole genome shotgun (WGS) entry which is preliminary data.</text>
</comment>
<comment type="cofactor">
    <cofactor evidence="8">
        <name>Zn(2+)</name>
        <dbReference type="ChEBI" id="CHEBI:29105"/>
    </cofactor>
    <text evidence="8">Binds 1 zinc ion per subunit.</text>
</comment>
<comment type="similarity">
    <text evidence="1">Belongs to the cytidine and deoxycytidylate deaminase family. ADAT2 subfamily.</text>
</comment>
<dbReference type="Gene3D" id="3.40.140.10">
    <property type="entry name" value="Cytidine Deaminase, domain 2"/>
    <property type="match status" value="1"/>
</dbReference>
<dbReference type="EMBL" id="MCGG01000021">
    <property type="protein sequence ID" value="OEJ67548.1"/>
    <property type="molecule type" value="Genomic_DNA"/>
</dbReference>
<dbReference type="PROSITE" id="PS51747">
    <property type="entry name" value="CYT_DCMP_DEAMINASES_2"/>
    <property type="match status" value="1"/>
</dbReference>
<keyword evidence="5 8" id="KW-0378">Hydrolase</keyword>
<dbReference type="SUPFAM" id="SSF53927">
    <property type="entry name" value="Cytidine deaminase-like"/>
    <property type="match status" value="1"/>
</dbReference>
<sequence length="152" mass="16655">MNNRSETYMEMALLEAQNAFERGEVPVGCVIVDPETETVLAREGNRTEELSDPTAHAELLAIRAAASKIGSARLNGMDLYVTLEPCAMCATAISFARIRRVYFGAYDAKMGGVEHGPAMFQQPTCHHAPEVYGGLNEAAAAELLKTFFREKR</sequence>
<evidence type="ECO:0000256" key="4">
    <source>
        <dbReference type="ARBA" id="ARBA00022723"/>
    </source>
</evidence>
<evidence type="ECO:0000256" key="6">
    <source>
        <dbReference type="ARBA" id="ARBA00022833"/>
    </source>
</evidence>
<gene>
    <name evidence="8" type="primary">tadA</name>
    <name evidence="10" type="ORF">BEN30_08930</name>
</gene>
<comment type="function">
    <text evidence="8">Catalyzes the deamination of adenosine to inosine at the wobble position 34 of tRNA(Arg2).</text>
</comment>
<dbReference type="InterPro" id="IPR002125">
    <property type="entry name" value="CMP_dCMP_dom"/>
</dbReference>
<evidence type="ECO:0000313" key="10">
    <source>
        <dbReference type="EMBL" id="OEJ67548.1"/>
    </source>
</evidence>
<reference evidence="11" key="1">
    <citation type="submission" date="2016-07" db="EMBL/GenBank/DDBJ databases">
        <authorList>
            <person name="Florea S."/>
            <person name="Webb J.S."/>
            <person name="Jaromczyk J."/>
            <person name="Schardl C.L."/>
        </authorList>
    </citation>
    <scope>NUCLEOTIDE SEQUENCE [LARGE SCALE GENOMIC DNA]</scope>
    <source>
        <strain evidence="11">MV-1</strain>
    </source>
</reference>
<dbReference type="InterPro" id="IPR016193">
    <property type="entry name" value="Cytidine_deaminase-like"/>
</dbReference>
<evidence type="ECO:0000313" key="11">
    <source>
        <dbReference type="Proteomes" id="UP000095347"/>
    </source>
</evidence>
<evidence type="ECO:0000256" key="8">
    <source>
        <dbReference type="HAMAP-Rule" id="MF_00972"/>
    </source>
</evidence>
<dbReference type="STRING" id="28181.BEN30_08930"/>
<organism evidence="10 11">
    <name type="scientific">Magnetovibrio blakemorei</name>
    <dbReference type="NCBI Taxonomy" id="28181"/>
    <lineage>
        <taxon>Bacteria</taxon>
        <taxon>Pseudomonadati</taxon>
        <taxon>Pseudomonadota</taxon>
        <taxon>Alphaproteobacteria</taxon>
        <taxon>Rhodospirillales</taxon>
        <taxon>Magnetovibrionaceae</taxon>
        <taxon>Magnetovibrio</taxon>
    </lineage>
</organism>
<comment type="catalytic activity">
    <reaction evidence="7 8">
        <text>adenosine(34) in tRNA + H2O + H(+) = inosine(34) in tRNA + NH4(+)</text>
        <dbReference type="Rhea" id="RHEA:43168"/>
        <dbReference type="Rhea" id="RHEA-COMP:10373"/>
        <dbReference type="Rhea" id="RHEA-COMP:10374"/>
        <dbReference type="ChEBI" id="CHEBI:15377"/>
        <dbReference type="ChEBI" id="CHEBI:15378"/>
        <dbReference type="ChEBI" id="CHEBI:28938"/>
        <dbReference type="ChEBI" id="CHEBI:74411"/>
        <dbReference type="ChEBI" id="CHEBI:82852"/>
        <dbReference type="EC" id="3.5.4.33"/>
    </reaction>
</comment>
<dbReference type="AlphaFoldDB" id="A0A1E5Q922"/>
<feature type="active site" description="Proton donor" evidence="8">
    <location>
        <position position="58"/>
    </location>
</feature>
<name>A0A1E5Q922_9PROT</name>
<dbReference type="GO" id="GO:0052717">
    <property type="term" value="F:tRNA-specific adenosine-34 deaminase activity"/>
    <property type="evidence" value="ECO:0007669"/>
    <property type="project" value="UniProtKB-UniRule"/>
</dbReference>
<feature type="binding site" evidence="8">
    <location>
        <position position="56"/>
    </location>
    <ligand>
        <name>Zn(2+)</name>
        <dbReference type="ChEBI" id="CHEBI:29105"/>
        <note>catalytic</note>
    </ligand>
</feature>
<dbReference type="HAMAP" id="MF_00972">
    <property type="entry name" value="tRNA_aden_deaminase"/>
    <property type="match status" value="1"/>
</dbReference>
<dbReference type="Pfam" id="PF00383">
    <property type="entry name" value="dCMP_cyt_deam_1"/>
    <property type="match status" value="1"/>
</dbReference>
<proteinExistence type="inferred from homology"/>
<dbReference type="PROSITE" id="PS00903">
    <property type="entry name" value="CYT_DCMP_DEAMINASES_1"/>
    <property type="match status" value="1"/>
</dbReference>
<keyword evidence="6 8" id="KW-0862">Zinc</keyword>
<feature type="domain" description="CMP/dCMP-type deaminase" evidence="9">
    <location>
        <begin position="3"/>
        <end position="114"/>
    </location>
</feature>
<dbReference type="GO" id="GO:0002100">
    <property type="term" value="P:tRNA wobble adenosine to inosine editing"/>
    <property type="evidence" value="ECO:0007669"/>
    <property type="project" value="UniProtKB-UniRule"/>
</dbReference>
<protein>
    <recommendedName>
        <fullName evidence="8">tRNA-specific adenosine deaminase</fullName>
        <ecNumber evidence="8">3.5.4.33</ecNumber>
    </recommendedName>
</protein>
<dbReference type="InterPro" id="IPR028883">
    <property type="entry name" value="tRNA_aden_deaminase"/>
</dbReference>
<comment type="subunit">
    <text evidence="2 8">Homodimer.</text>
</comment>
<feature type="binding site" evidence="8">
    <location>
        <position position="89"/>
    </location>
    <ligand>
        <name>Zn(2+)</name>
        <dbReference type="ChEBI" id="CHEBI:29105"/>
        <note>catalytic</note>
    </ligand>
</feature>
<evidence type="ECO:0000256" key="3">
    <source>
        <dbReference type="ARBA" id="ARBA00022694"/>
    </source>
</evidence>
<evidence type="ECO:0000256" key="5">
    <source>
        <dbReference type="ARBA" id="ARBA00022801"/>
    </source>
</evidence>
<dbReference type="PANTHER" id="PTHR11079">
    <property type="entry name" value="CYTOSINE DEAMINASE FAMILY MEMBER"/>
    <property type="match status" value="1"/>
</dbReference>
<evidence type="ECO:0000259" key="9">
    <source>
        <dbReference type="PROSITE" id="PS51747"/>
    </source>
</evidence>
<keyword evidence="11" id="KW-1185">Reference proteome</keyword>
<accession>A0A1E5Q922</accession>
<dbReference type="CDD" id="cd01285">
    <property type="entry name" value="nucleoside_deaminase"/>
    <property type="match status" value="1"/>
</dbReference>
<dbReference type="Proteomes" id="UP000095347">
    <property type="component" value="Unassembled WGS sequence"/>
</dbReference>
<dbReference type="PANTHER" id="PTHR11079:SF202">
    <property type="entry name" value="TRNA-SPECIFIC ADENOSINE DEAMINASE"/>
    <property type="match status" value="1"/>
</dbReference>
<keyword evidence="4 8" id="KW-0479">Metal-binding</keyword>
<dbReference type="EC" id="3.5.4.33" evidence="8"/>
<dbReference type="GO" id="GO:0008270">
    <property type="term" value="F:zinc ion binding"/>
    <property type="evidence" value="ECO:0007669"/>
    <property type="project" value="UniProtKB-UniRule"/>
</dbReference>
<evidence type="ECO:0000256" key="2">
    <source>
        <dbReference type="ARBA" id="ARBA00011738"/>
    </source>
</evidence>
<evidence type="ECO:0000256" key="7">
    <source>
        <dbReference type="ARBA" id="ARBA00048045"/>
    </source>
</evidence>
<feature type="binding site" evidence="8">
    <location>
        <position position="86"/>
    </location>
    <ligand>
        <name>Zn(2+)</name>
        <dbReference type="ChEBI" id="CHEBI:29105"/>
        <note>catalytic</note>
    </ligand>
</feature>
<dbReference type="InterPro" id="IPR016192">
    <property type="entry name" value="APOBEC/CMP_deaminase_Zn-bd"/>
</dbReference>
<evidence type="ECO:0000256" key="1">
    <source>
        <dbReference type="ARBA" id="ARBA00010669"/>
    </source>
</evidence>
<dbReference type="RefSeq" id="WP_069957701.1">
    <property type="nucleotide sequence ID" value="NZ_MCGG01000021.1"/>
</dbReference>